<protein>
    <recommendedName>
        <fullName evidence="8">Diguanylate cyclase response regulator</fullName>
    </recommendedName>
</protein>
<dbReference type="PROSITE" id="PS50110">
    <property type="entry name" value="RESPONSE_REGULATORY"/>
    <property type="match status" value="1"/>
</dbReference>
<reference evidence="4" key="2">
    <citation type="journal article" date="2020" name="Microbiol. Resour. Announc.">
        <title>Complete Genome Sequence of Faecalibacillus intestinalis JCM 34082, Isolated from Feces from a Healthy Japanese Female.</title>
        <authorList>
            <person name="Sakamoto M."/>
            <person name="Ikeyama N."/>
            <person name="Toyoda A."/>
            <person name="Murakami T."/>
            <person name="Mori H."/>
            <person name="Ohkuma M."/>
        </authorList>
    </citation>
    <scope>NUCLEOTIDE SEQUENCE</scope>
    <source>
        <strain evidence="4">14EGH31</strain>
    </source>
</reference>
<dbReference type="EMBL" id="AP024085">
    <property type="protein sequence ID" value="BCL57371.1"/>
    <property type="molecule type" value="Genomic_DNA"/>
</dbReference>
<dbReference type="GO" id="GO:0052621">
    <property type="term" value="F:diguanylate cyclase activity"/>
    <property type="evidence" value="ECO:0007669"/>
    <property type="project" value="TreeGrafter"/>
</dbReference>
<feature type="domain" description="GGDEF" evidence="3">
    <location>
        <begin position="135"/>
        <end position="262"/>
    </location>
</feature>
<feature type="modified residue" description="4-aspartylphosphate" evidence="1">
    <location>
        <position position="327"/>
    </location>
</feature>
<dbReference type="InterPro" id="IPR029787">
    <property type="entry name" value="Nucleotide_cyclase"/>
</dbReference>
<reference evidence="7" key="3">
    <citation type="submission" date="2020-09" db="EMBL/GenBank/DDBJ databases">
        <title>Complete genome sequencing of Faecalibacillus intestinalis strain 14EGH31.</title>
        <authorList>
            <person name="Sakamoto M."/>
            <person name="Murakami T."/>
            <person name="Mori H."/>
        </authorList>
    </citation>
    <scope>NUCLEOTIDE SEQUENCE [LARGE SCALE GENOMIC DNA]</scope>
    <source>
        <strain evidence="7">14EGH31</strain>
    </source>
</reference>
<dbReference type="SUPFAM" id="SSF52172">
    <property type="entry name" value="CheY-like"/>
    <property type="match status" value="1"/>
</dbReference>
<proteinExistence type="predicted"/>
<evidence type="ECO:0000259" key="3">
    <source>
        <dbReference type="PROSITE" id="PS50887"/>
    </source>
</evidence>
<dbReference type="SMART" id="SM00267">
    <property type="entry name" value="GGDEF"/>
    <property type="match status" value="1"/>
</dbReference>
<reference evidence="5 6" key="1">
    <citation type="journal article" date="2019" name="Int. J. Syst. Evol. Microbiol.">
        <title>Faecalibacillus intestinalis gen. nov., sp. nov. and Faecalibacillus faecis sp. nov., isolated from human faeces.</title>
        <authorList>
            <person name="Seo B."/>
            <person name="Jeon K."/>
            <person name="Baek I."/>
            <person name="Lee Y.M."/>
            <person name="Baek K."/>
            <person name="Ko G."/>
        </authorList>
    </citation>
    <scope>NUCLEOTIDE SEQUENCE [LARGE SCALE GENOMIC DNA]</scope>
    <source>
        <strain evidence="5 6">SNUG30099</strain>
    </source>
</reference>
<dbReference type="InterPro" id="IPR000160">
    <property type="entry name" value="GGDEF_dom"/>
</dbReference>
<dbReference type="PROSITE" id="PS50887">
    <property type="entry name" value="GGDEF"/>
    <property type="match status" value="1"/>
</dbReference>
<dbReference type="KEGG" id="fit:Fi14EGH31_10830"/>
<evidence type="ECO:0008006" key="8">
    <source>
        <dbReference type="Google" id="ProtNLM"/>
    </source>
</evidence>
<evidence type="ECO:0000313" key="6">
    <source>
        <dbReference type="Proteomes" id="UP000240974"/>
    </source>
</evidence>
<dbReference type="Pfam" id="PF00072">
    <property type="entry name" value="Response_reg"/>
    <property type="match status" value="1"/>
</dbReference>
<evidence type="ECO:0000256" key="1">
    <source>
        <dbReference type="PROSITE-ProRule" id="PRU00169"/>
    </source>
</evidence>
<dbReference type="InterPro" id="IPR011006">
    <property type="entry name" value="CheY-like_superfamily"/>
</dbReference>
<dbReference type="AlphaFoldDB" id="A0A2T3FK80"/>
<dbReference type="CDD" id="cd01949">
    <property type="entry name" value="GGDEF"/>
    <property type="match status" value="1"/>
</dbReference>
<evidence type="ECO:0000259" key="2">
    <source>
        <dbReference type="PROSITE" id="PS50110"/>
    </source>
</evidence>
<dbReference type="Gene3D" id="3.30.70.270">
    <property type="match status" value="1"/>
</dbReference>
<dbReference type="Proteomes" id="UP000240974">
    <property type="component" value="Unassembled WGS sequence"/>
</dbReference>
<keyword evidence="6" id="KW-1185">Reference proteome</keyword>
<dbReference type="PANTHER" id="PTHR45138">
    <property type="entry name" value="REGULATORY COMPONENTS OF SENSORY TRANSDUCTION SYSTEM"/>
    <property type="match status" value="1"/>
</dbReference>
<keyword evidence="1" id="KW-0597">Phosphoprotein</keyword>
<gene>
    <name evidence="5" type="ORF">C7U54_13760</name>
    <name evidence="4" type="ORF">Fi14EGH31_10830</name>
</gene>
<dbReference type="EMBL" id="PYLQ01000031">
    <property type="protein sequence ID" value="PST35660.1"/>
    <property type="molecule type" value="Genomic_DNA"/>
</dbReference>
<dbReference type="SUPFAM" id="SSF55073">
    <property type="entry name" value="Nucleotide cyclase"/>
    <property type="match status" value="1"/>
</dbReference>
<evidence type="ECO:0000313" key="7">
    <source>
        <dbReference type="Proteomes" id="UP000593842"/>
    </source>
</evidence>
<dbReference type="RefSeq" id="WP_107030643.1">
    <property type="nucleotide sequence ID" value="NZ_AP024085.1"/>
</dbReference>
<dbReference type="InterPro" id="IPR050469">
    <property type="entry name" value="Diguanylate_Cyclase"/>
</dbReference>
<evidence type="ECO:0000313" key="4">
    <source>
        <dbReference type="EMBL" id="BCL57371.1"/>
    </source>
</evidence>
<sequence>MQNSKITMKELLYKMACYQELYPNVHLFEKTDLNQMNSNCLSSTIEAFRLKKDCTKLEYCKDKLYHVISKYYVVDQKEYVMEIICCLDEQLELSRQENSNLILKYLGKHDDFYLDVLTGAYNRRFYEEKIKHQTTPAGIVMLDVDDFKIYNDTFGHDFGDRVLKMIVEHIKNSLRNQDKLIRYGGDEFIIYLPNIEIEDLYLIMQNILENIHHATIRRYESVQFSLSAGITMYQTGTIEEAVSLADHLLYHAKRKKNCIFTELDHQYYSDRNDTKQTILIVDDSELNRAILYEILKDDFYLLEATNGQECIDYIKQYGSGISLILLDIIMPEIDGFDVLQWMEQEKWLDDIPVILISSEDSANVINKGFAMGASDYIKRPFDYRIVYRRVYNIIKLYAKQKRLMDLLKKQVEKN</sequence>
<dbReference type="InterPro" id="IPR043128">
    <property type="entry name" value="Rev_trsase/Diguanyl_cyclase"/>
</dbReference>
<dbReference type="Pfam" id="PF00990">
    <property type="entry name" value="GGDEF"/>
    <property type="match status" value="1"/>
</dbReference>
<feature type="domain" description="Response regulatory" evidence="2">
    <location>
        <begin position="277"/>
        <end position="394"/>
    </location>
</feature>
<dbReference type="GeneID" id="70579518"/>
<dbReference type="InterPro" id="IPR001789">
    <property type="entry name" value="Sig_transdc_resp-reg_receiver"/>
</dbReference>
<dbReference type="SMART" id="SM00448">
    <property type="entry name" value="REC"/>
    <property type="match status" value="1"/>
</dbReference>
<dbReference type="GO" id="GO:0000160">
    <property type="term" value="P:phosphorelay signal transduction system"/>
    <property type="evidence" value="ECO:0007669"/>
    <property type="project" value="InterPro"/>
</dbReference>
<dbReference type="Gene3D" id="3.40.50.2300">
    <property type="match status" value="1"/>
</dbReference>
<dbReference type="NCBIfam" id="TIGR00254">
    <property type="entry name" value="GGDEF"/>
    <property type="match status" value="1"/>
</dbReference>
<accession>A0A2T3FK80</accession>
<name>A0A2T3FK80_9FIRM</name>
<evidence type="ECO:0000313" key="5">
    <source>
        <dbReference type="EMBL" id="PST35660.1"/>
    </source>
</evidence>
<dbReference type="PANTHER" id="PTHR45138:SF9">
    <property type="entry name" value="DIGUANYLATE CYCLASE DGCM-RELATED"/>
    <property type="match status" value="1"/>
</dbReference>
<organism evidence="5 6">
    <name type="scientific">Faecalibacillus intestinalis</name>
    <dbReference type="NCBI Taxonomy" id="1982626"/>
    <lineage>
        <taxon>Bacteria</taxon>
        <taxon>Bacillati</taxon>
        <taxon>Bacillota</taxon>
        <taxon>Erysipelotrichia</taxon>
        <taxon>Erysipelotrichales</taxon>
        <taxon>Coprobacillaceae</taxon>
        <taxon>Faecalibacillus</taxon>
    </lineage>
</organism>
<dbReference type="Proteomes" id="UP000593842">
    <property type="component" value="Chromosome"/>
</dbReference>